<keyword evidence="4" id="KW-0410">Iron transport</keyword>
<keyword evidence="7" id="KW-0408">Iron</keyword>
<keyword evidence="3 12" id="KW-1134">Transmembrane beta strand</keyword>
<dbReference type="Proteomes" id="UP000297834">
    <property type="component" value="Unassembled WGS sequence"/>
</dbReference>
<sequence length="764" mass="82984">MTDLPVLRLLLNLRLNPHYQSLWIIKPLIPLILLCPALSVMADSGTPDPQQVQQQQTGIGSGNMAASSSTHSPANQSPAPTLLPTIVVTATRSGRDAFELPASVDRIDASTIASAGPRVNLSEALVRVPGISVLNRQNYAQDLQISSRGFGARSTFGVRGVRLYTDGIPATMPDGQGQAANFDLESAERLEVLRGPFSALYGNASGGVIQLFTENPQPGQNLEAGVSAGSDGLLRETLKSSGKSGDFSHVLSLSNMEIDGYREHSAAKRQLLNAKLGYDLSPDSSLMLLFNALHMPEAQDPLGLTRSDVNANPKAVAQPALDYNTRKSVDQNQLGAIFKGRMGSGDIQITAYAGTRDVRQFQSIPVAPQNNPNHGGGVIDLDRNYQGMDLRYSTEHSLLKRPLRLTAGVSLDQMEETRKGFQNFQVNNGATTLGVLGAVKRNETNTASNVDPYIQAEWDVDPQWMLSAGLRSSHVRFKSNDHYIINGTTPANSNPDDSGSRQFSDVTPVFGALYRYSPDLNLYATAGQSFETPTLNEVAYRDNTVQTAGLNNMVQSSSGWHYEAGIKARLAEQLRVNAALFRADVDDEIAVLSNSAGRSVYHNVGKTRRQGAELAVESQPFDNLRLNAAFTYLDASYRDRFSLGSSGDVAAGNQIPGTSKTMTFAEAEWAIQPYLKTALELRHSGKIYVDDRNSDAAEAYTIASLRLVAEHSFGPYTLQGLARLDNLTDRNYIGSVIVNEANGRFFEPAQGRNWLLGLKLNRQF</sequence>
<keyword evidence="8" id="KW-0406">Ion transport</keyword>
<keyword evidence="11 12" id="KW-0998">Cell outer membrane</keyword>
<dbReference type="Pfam" id="PF00593">
    <property type="entry name" value="TonB_dep_Rec_b-barrel"/>
    <property type="match status" value="1"/>
</dbReference>
<evidence type="ECO:0000256" key="6">
    <source>
        <dbReference type="ARBA" id="ARBA00022729"/>
    </source>
</evidence>
<dbReference type="STRING" id="1120977.GCA_000619845_01943"/>
<dbReference type="GO" id="GO:0015344">
    <property type="term" value="F:siderophore uptake transmembrane transporter activity"/>
    <property type="evidence" value="ECO:0007669"/>
    <property type="project" value="TreeGrafter"/>
</dbReference>
<keyword evidence="6" id="KW-0732">Signal</keyword>
<evidence type="ECO:0000256" key="4">
    <source>
        <dbReference type="ARBA" id="ARBA00022496"/>
    </source>
</evidence>
<keyword evidence="10 12" id="KW-0472">Membrane</keyword>
<organism evidence="17 18">
    <name type="scientific">Alkanindiges illinoisensis</name>
    <dbReference type="NCBI Taxonomy" id="197183"/>
    <lineage>
        <taxon>Bacteria</taxon>
        <taxon>Pseudomonadati</taxon>
        <taxon>Pseudomonadota</taxon>
        <taxon>Gammaproteobacteria</taxon>
        <taxon>Moraxellales</taxon>
        <taxon>Moraxellaceae</taxon>
        <taxon>Alkanindiges</taxon>
    </lineage>
</organism>
<keyword evidence="2 12" id="KW-0813">Transport</keyword>
<comment type="caution">
    <text evidence="17">The sequence shown here is derived from an EMBL/GenBank/DDBJ whole genome shotgun (WGS) entry which is preliminary data.</text>
</comment>
<name>A0A4Y7XA93_9GAMM</name>
<dbReference type="OrthoDB" id="9760620at2"/>
<evidence type="ECO:0000256" key="11">
    <source>
        <dbReference type="ARBA" id="ARBA00023237"/>
    </source>
</evidence>
<keyword evidence="5 12" id="KW-0812">Transmembrane</keyword>
<dbReference type="GO" id="GO:0009279">
    <property type="term" value="C:cell outer membrane"/>
    <property type="evidence" value="ECO:0007669"/>
    <property type="project" value="UniProtKB-SubCell"/>
</dbReference>
<dbReference type="AlphaFoldDB" id="A0A4Y7XA93"/>
<feature type="domain" description="TonB-dependent receptor plug" evidence="16">
    <location>
        <begin position="98"/>
        <end position="208"/>
    </location>
</feature>
<evidence type="ECO:0000313" key="18">
    <source>
        <dbReference type="Proteomes" id="UP000297834"/>
    </source>
</evidence>
<evidence type="ECO:0000256" key="1">
    <source>
        <dbReference type="ARBA" id="ARBA00004571"/>
    </source>
</evidence>
<dbReference type="RefSeq" id="WP_134244918.1">
    <property type="nucleotide sequence ID" value="NZ_SNTY01000047.1"/>
</dbReference>
<dbReference type="InterPro" id="IPR037066">
    <property type="entry name" value="Plug_dom_sf"/>
</dbReference>
<dbReference type="PANTHER" id="PTHR32552:SF89">
    <property type="entry name" value="CATECHOLATE SIDEROPHORE RECEPTOR FIU"/>
    <property type="match status" value="1"/>
</dbReference>
<dbReference type="PANTHER" id="PTHR32552">
    <property type="entry name" value="FERRICHROME IRON RECEPTOR-RELATED"/>
    <property type="match status" value="1"/>
</dbReference>
<dbReference type="Pfam" id="PF07715">
    <property type="entry name" value="Plug"/>
    <property type="match status" value="1"/>
</dbReference>
<evidence type="ECO:0000259" key="16">
    <source>
        <dbReference type="Pfam" id="PF07715"/>
    </source>
</evidence>
<dbReference type="InterPro" id="IPR036942">
    <property type="entry name" value="Beta-barrel_TonB_sf"/>
</dbReference>
<evidence type="ECO:0000256" key="2">
    <source>
        <dbReference type="ARBA" id="ARBA00022448"/>
    </source>
</evidence>
<dbReference type="PROSITE" id="PS52016">
    <property type="entry name" value="TONB_DEPENDENT_REC_3"/>
    <property type="match status" value="1"/>
</dbReference>
<dbReference type="CDD" id="cd01347">
    <property type="entry name" value="ligand_gated_channel"/>
    <property type="match status" value="1"/>
</dbReference>
<comment type="similarity">
    <text evidence="12 13">Belongs to the TonB-dependent receptor family.</text>
</comment>
<feature type="region of interest" description="Disordered" evidence="14">
    <location>
        <begin position="44"/>
        <end position="80"/>
    </location>
</feature>
<dbReference type="InterPro" id="IPR039426">
    <property type="entry name" value="TonB-dep_rcpt-like"/>
</dbReference>
<dbReference type="SUPFAM" id="SSF56935">
    <property type="entry name" value="Porins"/>
    <property type="match status" value="1"/>
</dbReference>
<evidence type="ECO:0000256" key="7">
    <source>
        <dbReference type="ARBA" id="ARBA00023004"/>
    </source>
</evidence>
<evidence type="ECO:0000256" key="3">
    <source>
        <dbReference type="ARBA" id="ARBA00022452"/>
    </source>
</evidence>
<comment type="subcellular location">
    <subcellularLocation>
        <location evidence="1 12">Cell outer membrane</location>
        <topology evidence="1 12">Multi-pass membrane protein</topology>
    </subcellularLocation>
</comment>
<reference evidence="17 18" key="1">
    <citation type="submission" date="2019-03" db="EMBL/GenBank/DDBJ databases">
        <title>Alkanindiges illinoisensis: a potential pathogenic isolated from ascites of a gastric cancer patient with abdominal metastasis.</title>
        <authorList>
            <person name="Hu X."/>
            <person name="Yang B."/>
            <person name="Yan X."/>
            <person name="Lin L."/>
            <person name="Zhao H."/>
            <person name="Zhou F."/>
            <person name="Su B."/>
            <person name="Chen J."/>
            <person name="Rui Y."/>
            <person name="Wang Q."/>
            <person name="Zheng L."/>
        </authorList>
    </citation>
    <scope>NUCLEOTIDE SEQUENCE [LARGE SCALE GENOMIC DNA]</scope>
    <source>
        <strain evidence="17 18">NFYY 23406</strain>
    </source>
</reference>
<protein>
    <submittedName>
        <fullName evidence="17">TonB-dependent receptor</fullName>
    </submittedName>
</protein>
<evidence type="ECO:0000256" key="5">
    <source>
        <dbReference type="ARBA" id="ARBA00022692"/>
    </source>
</evidence>
<evidence type="ECO:0000256" key="8">
    <source>
        <dbReference type="ARBA" id="ARBA00023065"/>
    </source>
</evidence>
<evidence type="ECO:0000256" key="12">
    <source>
        <dbReference type="PROSITE-ProRule" id="PRU01360"/>
    </source>
</evidence>
<keyword evidence="17" id="KW-0675">Receptor</keyword>
<dbReference type="EMBL" id="SNTY01000047">
    <property type="protein sequence ID" value="TEU25002.1"/>
    <property type="molecule type" value="Genomic_DNA"/>
</dbReference>
<dbReference type="Gene3D" id="2.170.130.10">
    <property type="entry name" value="TonB-dependent receptor, plug domain"/>
    <property type="match status" value="1"/>
</dbReference>
<evidence type="ECO:0000256" key="10">
    <source>
        <dbReference type="ARBA" id="ARBA00023136"/>
    </source>
</evidence>
<evidence type="ECO:0000259" key="15">
    <source>
        <dbReference type="Pfam" id="PF00593"/>
    </source>
</evidence>
<gene>
    <name evidence="17" type="ORF">E2B99_10620</name>
</gene>
<dbReference type="Gene3D" id="2.40.170.20">
    <property type="entry name" value="TonB-dependent receptor, beta-barrel domain"/>
    <property type="match status" value="1"/>
</dbReference>
<keyword evidence="18" id="KW-1185">Reference proteome</keyword>
<proteinExistence type="inferred from homology"/>
<evidence type="ECO:0000256" key="14">
    <source>
        <dbReference type="SAM" id="MobiDB-lite"/>
    </source>
</evidence>
<evidence type="ECO:0000313" key="17">
    <source>
        <dbReference type="EMBL" id="TEU25002.1"/>
    </source>
</evidence>
<accession>A0A4Y7XA93</accession>
<keyword evidence="9 13" id="KW-0798">TonB box</keyword>
<feature type="compositionally biased region" description="Polar residues" evidence="14">
    <location>
        <begin position="64"/>
        <end position="79"/>
    </location>
</feature>
<dbReference type="InterPro" id="IPR012910">
    <property type="entry name" value="Plug_dom"/>
</dbReference>
<evidence type="ECO:0000256" key="9">
    <source>
        <dbReference type="ARBA" id="ARBA00023077"/>
    </source>
</evidence>
<dbReference type="InterPro" id="IPR000531">
    <property type="entry name" value="Beta-barrel_TonB"/>
</dbReference>
<evidence type="ECO:0000256" key="13">
    <source>
        <dbReference type="RuleBase" id="RU003357"/>
    </source>
</evidence>
<feature type="domain" description="TonB-dependent receptor-like beta-barrel" evidence="15">
    <location>
        <begin position="314"/>
        <end position="712"/>
    </location>
</feature>